<keyword evidence="7 12" id="KW-0798">TonB box</keyword>
<dbReference type="CDD" id="cd01347">
    <property type="entry name" value="ligand_gated_channel"/>
    <property type="match status" value="1"/>
</dbReference>
<reference evidence="16" key="2">
    <citation type="journal article" date="2020" name="Microorganisms">
        <title>Osmotic Adaptation and Compatible Solute Biosynthesis of Phototrophic Bacteria as Revealed from Genome Analyses.</title>
        <authorList>
            <person name="Imhoff J.F."/>
            <person name="Rahn T."/>
            <person name="Kunzel S."/>
            <person name="Keller A."/>
            <person name="Neulinger S.C."/>
        </authorList>
    </citation>
    <scope>NUCLEOTIDE SEQUENCE</scope>
    <source>
        <strain evidence="16">DSM 4395</strain>
    </source>
</reference>
<keyword evidence="5 11" id="KW-0812">Transmembrane</keyword>
<dbReference type="GO" id="GO:0009279">
    <property type="term" value="C:cell outer membrane"/>
    <property type="evidence" value="ECO:0007669"/>
    <property type="project" value="UniProtKB-SubCell"/>
</dbReference>
<keyword evidence="8 11" id="KW-0472">Membrane</keyword>
<dbReference type="InterPro" id="IPR039426">
    <property type="entry name" value="TonB-dep_rcpt-like"/>
</dbReference>
<dbReference type="SUPFAM" id="SSF56935">
    <property type="entry name" value="Porins"/>
    <property type="match status" value="1"/>
</dbReference>
<dbReference type="EMBL" id="NHSF01000051">
    <property type="protein sequence ID" value="MBK5930428.1"/>
    <property type="molecule type" value="Genomic_DNA"/>
</dbReference>
<evidence type="ECO:0000256" key="5">
    <source>
        <dbReference type="ARBA" id="ARBA00022692"/>
    </source>
</evidence>
<evidence type="ECO:0000256" key="4">
    <source>
        <dbReference type="ARBA" id="ARBA00022452"/>
    </source>
</evidence>
<dbReference type="InterPro" id="IPR036942">
    <property type="entry name" value="Beta-barrel_TonB_sf"/>
</dbReference>
<evidence type="ECO:0000256" key="3">
    <source>
        <dbReference type="ARBA" id="ARBA00022448"/>
    </source>
</evidence>
<comment type="similarity">
    <text evidence="2">Belongs to the TonB-dependent receptor family. Hemoglobin/haptoglobin binding protein subfamily.</text>
</comment>
<evidence type="ECO:0000256" key="12">
    <source>
        <dbReference type="RuleBase" id="RU003357"/>
    </source>
</evidence>
<reference evidence="16" key="1">
    <citation type="submission" date="2017-05" db="EMBL/GenBank/DDBJ databases">
        <authorList>
            <person name="Imhoff J.F."/>
            <person name="Rahn T."/>
            <person name="Kuenzel S."/>
            <person name="Neulinger S.C."/>
        </authorList>
    </citation>
    <scope>NUCLEOTIDE SEQUENCE</scope>
    <source>
        <strain evidence="16">DSM 4395</strain>
    </source>
</reference>
<evidence type="ECO:0000256" key="13">
    <source>
        <dbReference type="SAM" id="Phobius"/>
    </source>
</evidence>
<evidence type="ECO:0000313" key="17">
    <source>
        <dbReference type="Proteomes" id="UP001296967"/>
    </source>
</evidence>
<evidence type="ECO:0000256" key="7">
    <source>
        <dbReference type="ARBA" id="ARBA00023077"/>
    </source>
</evidence>
<keyword evidence="10 11" id="KW-0998">Cell outer membrane</keyword>
<protein>
    <recommendedName>
        <fullName evidence="18">TonB-dependent receptor</fullName>
    </recommendedName>
</protein>
<feature type="transmembrane region" description="Helical" evidence="13">
    <location>
        <begin position="50"/>
        <end position="68"/>
    </location>
</feature>
<keyword evidence="17" id="KW-1185">Reference proteome</keyword>
<sequence>MAGLCPSRTRGGAGFGTRLAQRSRLPADESCAKWPGGAAMMHRQPGFQRLALLLMLLPGLTLPGSLIAQPLMSESGAIELDAITVKGDVLHRNDIPTTVNRVNAEQFEDMTAVRTEEVLEDVPGVEIGNYNMGGVANVIKMRGFGGGAHGGDVAIYVDGIPLNEGESHADGYADINVLIPLEIEQLDVFKGPSSVLYGNFARAGALAFHTRQRGEYSKAKLSFGSFDTWDAQGAFGLAFAPGVYNNTAIQGTRTDGFQDNSAWSRINASTRFTWDINDYLDVALSLRAHESDWDAPGYIPKSLFDAETTRQAPNAEDDGGSKRFYSERFDLGLSLTDDLRLLYWAYATQQDFTRFAKFGYEPGGQTERFYDRNVWGTGASLNLDTLLSGKSFTGILGLEYYNEDTDWRRWDTFNRVRLDETQDRTFNITTFSAFAQGEWELSRYFRPTLGLRYDRFGGSYDNRDPGTPPFDQDMHDYSHWSPKLGFRSLVLDGLDLRASYSEGFALPDGEAKYQSDPTVSPETIKQYEIGLTYDPSDQLLIDIAAFILDTENEVQEYPIDSGIYRNLGQTRRTGVEAAVELRPLDGLTLSGDIALINSEIRNNSDPALDGKEIAGIPGQVSTLMAEYLSPQGFGGKIKWRHVGSYYIDDINTESYEGYDVVDLGVSYQRHFGGEDARKLRLAFEVKNVFDEWYSQAVWNGYGTSNYAVSWPRTYWVSMNLDW</sequence>
<feature type="domain" description="TonB-dependent receptor plug" evidence="15">
    <location>
        <begin position="93"/>
        <end position="204"/>
    </location>
</feature>
<dbReference type="PANTHER" id="PTHR30069">
    <property type="entry name" value="TONB-DEPENDENT OUTER MEMBRANE RECEPTOR"/>
    <property type="match status" value="1"/>
</dbReference>
<gene>
    <name evidence="16" type="ORF">CCR82_07810</name>
</gene>
<keyword evidence="9" id="KW-0675">Receptor</keyword>
<dbReference type="InterPro" id="IPR012910">
    <property type="entry name" value="Plug_dom"/>
</dbReference>
<keyword evidence="13" id="KW-1133">Transmembrane helix</keyword>
<evidence type="ECO:0000256" key="11">
    <source>
        <dbReference type="PROSITE-ProRule" id="PRU01360"/>
    </source>
</evidence>
<comment type="caution">
    <text evidence="16">The sequence shown here is derived from an EMBL/GenBank/DDBJ whole genome shotgun (WGS) entry which is preliminary data.</text>
</comment>
<keyword evidence="4 11" id="KW-1134">Transmembrane beta strand</keyword>
<dbReference type="PANTHER" id="PTHR30069:SF29">
    <property type="entry name" value="HEMOGLOBIN AND HEMOGLOBIN-HAPTOGLOBIN-BINDING PROTEIN 1-RELATED"/>
    <property type="match status" value="1"/>
</dbReference>
<organism evidence="16 17">
    <name type="scientific">Halochromatium salexigens</name>
    <name type="common">Chromatium salexigens</name>
    <dbReference type="NCBI Taxonomy" id="49447"/>
    <lineage>
        <taxon>Bacteria</taxon>
        <taxon>Pseudomonadati</taxon>
        <taxon>Pseudomonadota</taxon>
        <taxon>Gammaproteobacteria</taxon>
        <taxon>Chromatiales</taxon>
        <taxon>Chromatiaceae</taxon>
        <taxon>Halochromatium</taxon>
    </lineage>
</organism>
<evidence type="ECO:0000256" key="1">
    <source>
        <dbReference type="ARBA" id="ARBA00004571"/>
    </source>
</evidence>
<keyword evidence="6" id="KW-0732">Signal</keyword>
<accession>A0AAJ0UFL4</accession>
<evidence type="ECO:0000259" key="15">
    <source>
        <dbReference type="Pfam" id="PF07715"/>
    </source>
</evidence>
<dbReference type="AlphaFoldDB" id="A0AAJ0UFL4"/>
<dbReference type="InterPro" id="IPR037066">
    <property type="entry name" value="Plug_dom_sf"/>
</dbReference>
<dbReference type="Proteomes" id="UP001296967">
    <property type="component" value="Unassembled WGS sequence"/>
</dbReference>
<dbReference type="GO" id="GO:0015344">
    <property type="term" value="F:siderophore uptake transmembrane transporter activity"/>
    <property type="evidence" value="ECO:0007669"/>
    <property type="project" value="TreeGrafter"/>
</dbReference>
<evidence type="ECO:0008006" key="18">
    <source>
        <dbReference type="Google" id="ProtNLM"/>
    </source>
</evidence>
<dbReference type="PROSITE" id="PS52016">
    <property type="entry name" value="TONB_DEPENDENT_REC_3"/>
    <property type="match status" value="1"/>
</dbReference>
<evidence type="ECO:0000256" key="6">
    <source>
        <dbReference type="ARBA" id="ARBA00022729"/>
    </source>
</evidence>
<dbReference type="Pfam" id="PF07715">
    <property type="entry name" value="Plug"/>
    <property type="match status" value="1"/>
</dbReference>
<evidence type="ECO:0000256" key="9">
    <source>
        <dbReference type="ARBA" id="ARBA00023170"/>
    </source>
</evidence>
<dbReference type="Pfam" id="PF00593">
    <property type="entry name" value="TonB_dep_Rec_b-barrel"/>
    <property type="match status" value="1"/>
</dbReference>
<dbReference type="InterPro" id="IPR000531">
    <property type="entry name" value="Beta-barrel_TonB"/>
</dbReference>
<evidence type="ECO:0000256" key="2">
    <source>
        <dbReference type="ARBA" id="ARBA00008143"/>
    </source>
</evidence>
<dbReference type="GO" id="GO:0044718">
    <property type="term" value="P:siderophore transmembrane transport"/>
    <property type="evidence" value="ECO:0007669"/>
    <property type="project" value="TreeGrafter"/>
</dbReference>
<evidence type="ECO:0000256" key="8">
    <source>
        <dbReference type="ARBA" id="ARBA00023136"/>
    </source>
</evidence>
<keyword evidence="3 11" id="KW-0813">Transport</keyword>
<dbReference type="Gene3D" id="2.40.170.20">
    <property type="entry name" value="TonB-dependent receptor, beta-barrel domain"/>
    <property type="match status" value="1"/>
</dbReference>
<evidence type="ECO:0000313" key="16">
    <source>
        <dbReference type="EMBL" id="MBK5930428.1"/>
    </source>
</evidence>
<feature type="domain" description="TonB-dependent receptor-like beta-barrel" evidence="14">
    <location>
        <begin position="249"/>
        <end position="688"/>
    </location>
</feature>
<name>A0AAJ0UFL4_HALSE</name>
<evidence type="ECO:0000256" key="10">
    <source>
        <dbReference type="ARBA" id="ARBA00023237"/>
    </source>
</evidence>
<dbReference type="Gene3D" id="2.170.130.10">
    <property type="entry name" value="TonB-dependent receptor, plug domain"/>
    <property type="match status" value="1"/>
</dbReference>
<evidence type="ECO:0000259" key="14">
    <source>
        <dbReference type="Pfam" id="PF00593"/>
    </source>
</evidence>
<proteinExistence type="inferred from homology"/>
<comment type="subcellular location">
    <subcellularLocation>
        <location evidence="1 11">Cell outer membrane</location>
        <topology evidence="1 11">Multi-pass membrane protein</topology>
    </subcellularLocation>
</comment>